<dbReference type="GO" id="GO:0003677">
    <property type="term" value="F:DNA binding"/>
    <property type="evidence" value="ECO:0007669"/>
    <property type="project" value="UniProtKB-KW"/>
</dbReference>
<organism evidence="3">
    <name type="scientific">Propionibacterium freudenreichii</name>
    <dbReference type="NCBI Taxonomy" id="1744"/>
    <lineage>
        <taxon>Bacteria</taxon>
        <taxon>Bacillati</taxon>
        <taxon>Actinomycetota</taxon>
        <taxon>Actinomycetes</taxon>
        <taxon>Propionibacteriales</taxon>
        <taxon>Propionibacteriaceae</taxon>
        <taxon>Propionibacterium</taxon>
    </lineage>
</organism>
<dbReference type="EMBL" id="LT576035">
    <property type="protein sequence ID" value="SBN39407.1"/>
    <property type="molecule type" value="Genomic_DNA"/>
</dbReference>
<dbReference type="GO" id="GO:0005524">
    <property type="term" value="F:ATP binding"/>
    <property type="evidence" value="ECO:0007669"/>
    <property type="project" value="UniProtKB-KW"/>
</dbReference>
<gene>
    <name evidence="3" type="ORF">PFR_JS10_1764</name>
</gene>
<dbReference type="GO" id="GO:0009035">
    <property type="term" value="F:type I site-specific deoxyribonuclease activity"/>
    <property type="evidence" value="ECO:0007669"/>
    <property type="project" value="UniProtKB-EC"/>
</dbReference>
<feature type="domain" description="Restriction endonuclease type I HsdR N-terminal" evidence="2">
    <location>
        <begin position="49"/>
        <end position="127"/>
    </location>
</feature>
<dbReference type="RefSeq" id="WP_063493843.1">
    <property type="nucleotide sequence ID" value="NZ_JBJDUN010000010.1"/>
</dbReference>
<evidence type="ECO:0000313" key="3">
    <source>
        <dbReference type="EMBL" id="SBN39407.1"/>
    </source>
</evidence>
<dbReference type="InterPro" id="IPR007409">
    <property type="entry name" value="Restrct_endonuc_type1_HsdR_N"/>
</dbReference>
<protein>
    <submittedName>
        <fullName evidence="3">Prophage Lp2 protein 6</fullName>
    </submittedName>
</protein>
<evidence type="ECO:0000259" key="2">
    <source>
        <dbReference type="Pfam" id="PF04313"/>
    </source>
</evidence>
<name>A0A2C7ARY1_9ACTN</name>
<dbReference type="GO" id="GO:0009307">
    <property type="term" value="P:DNA restriction-modification system"/>
    <property type="evidence" value="ECO:0007669"/>
    <property type="project" value="UniProtKB-KW"/>
</dbReference>
<reference evidence="3" key="1">
    <citation type="submission" date="2016-05" db="EMBL/GenBank/DDBJ databases">
        <authorList>
            <person name="Lavstsen T."/>
            <person name="Jespersen J.S."/>
        </authorList>
    </citation>
    <scope>NUCLEOTIDE SEQUENCE</scope>
    <source>
        <strain evidence="3">PFRJS10</strain>
    </source>
</reference>
<proteinExistence type="predicted"/>
<feature type="region of interest" description="Disordered" evidence="1">
    <location>
        <begin position="244"/>
        <end position="269"/>
    </location>
</feature>
<dbReference type="PIRSF" id="PIRSF035009">
    <property type="entry name" value="UCP035009_HSDR_N"/>
    <property type="match status" value="1"/>
</dbReference>
<dbReference type="AlphaFoldDB" id="A0A2C7ARY1"/>
<dbReference type="InterPro" id="IPR017035">
    <property type="entry name" value="UCP035009_HsdR_All3000-type"/>
</dbReference>
<accession>A0A2C7ARY1</accession>
<dbReference type="Pfam" id="PF04313">
    <property type="entry name" value="HSDR_N"/>
    <property type="match status" value="1"/>
</dbReference>
<sequence>MDFEDALEDIASRIGDYGNTLDTEEATKNAIIMPFMSKVLGYDVFDPTQVTPEFTTDVGTKKGEKIDYAIRRNGEVQVLIECKRIDEPLSLNNASQLFRYFHVSSARIGVLTNGKTWEFFTDLDEPNKMDEKPFLLLDLTNIDPYILPELKKLTRESFDLDSVLTAAEELKYVSSIKKTLAALFEGPDDDFLRLIVAHVYEGSITARVRDFFHPLVGKATKQFLNDRVNARLKSALQDQAPAVGVVASSTDASPEETAPQSETTNQEKPGVITTEEELEGFQIVRAVAASEINWDRIFYRDAKSYFGILVDDNNRKPICRLHLDHKAKSIGLLDEDKTETRLPIEQIQDIYNYADEIREAARRYV</sequence>
<evidence type="ECO:0000256" key="1">
    <source>
        <dbReference type="SAM" id="MobiDB-lite"/>
    </source>
</evidence>
<feature type="compositionally biased region" description="Polar residues" evidence="1">
    <location>
        <begin position="247"/>
        <end position="267"/>
    </location>
</feature>